<keyword evidence="2" id="KW-1185">Reference proteome</keyword>
<evidence type="ECO:0000313" key="2">
    <source>
        <dbReference type="Proteomes" id="UP000028194"/>
    </source>
</evidence>
<dbReference type="HOGENOM" id="CLU_2730145_0_0_2"/>
<proteinExistence type="predicted"/>
<organism evidence="1 2">
    <name type="scientific">Candidatus Nitrososphaera evergladensis SR1</name>
    <dbReference type="NCBI Taxonomy" id="1459636"/>
    <lineage>
        <taxon>Archaea</taxon>
        <taxon>Nitrososphaerota</taxon>
        <taxon>Nitrososphaeria</taxon>
        <taxon>Nitrososphaerales</taxon>
        <taxon>Nitrososphaeraceae</taxon>
        <taxon>Nitrososphaera</taxon>
    </lineage>
</organism>
<protein>
    <submittedName>
        <fullName evidence="1">Uncharacterized protein</fullName>
    </submittedName>
</protein>
<dbReference type="KEGG" id="nev:NTE_02523"/>
<dbReference type="Proteomes" id="UP000028194">
    <property type="component" value="Chromosome"/>
</dbReference>
<accession>A0A075MV90</accession>
<sequence>MNHVAPNCGDSRMSTCEKCTCKTATSLIEYEEGGKRAFQYNGKLFCQECYLEILRINESRPAEMLLLQASS</sequence>
<gene>
    <name evidence="1" type="ORF">NTE_02523</name>
</gene>
<name>A0A075MV90_9ARCH</name>
<dbReference type="EMBL" id="CP007174">
    <property type="protein sequence ID" value="AIF84572.1"/>
    <property type="molecule type" value="Genomic_DNA"/>
</dbReference>
<evidence type="ECO:0000313" key="1">
    <source>
        <dbReference type="EMBL" id="AIF84572.1"/>
    </source>
</evidence>
<dbReference type="AlphaFoldDB" id="A0A075MV90"/>
<reference evidence="1 2" key="1">
    <citation type="journal article" date="2014" name="PLoS ONE">
        <title>Genome Sequence of Candidatus Nitrososphaera evergladensis from Group I.1b Enriched from Everglades Soil Reveals Novel Genomic Features of the Ammonia-Oxidizing Archaea.</title>
        <authorList>
            <person name="Zhalnina K.V."/>
            <person name="Dias R."/>
            <person name="Leonard M.T."/>
            <person name="Dorr de Quadros P."/>
            <person name="Camargo F.A."/>
            <person name="Drew J.C."/>
            <person name="Farmerie W.G."/>
            <person name="Daroub S.H."/>
            <person name="Triplett E.W."/>
        </authorList>
    </citation>
    <scope>NUCLEOTIDE SEQUENCE [LARGE SCALE GENOMIC DNA]</scope>
    <source>
        <strain evidence="1 2">SR1</strain>
    </source>
</reference>